<keyword evidence="2" id="KW-1185">Reference proteome</keyword>
<dbReference type="RefSeq" id="WP_253576781.1">
    <property type="nucleotide sequence ID" value="NZ_CP126026.1"/>
</dbReference>
<accession>A0ABV4FC19</accession>
<protein>
    <submittedName>
        <fullName evidence="1">Uncharacterized protein</fullName>
    </submittedName>
</protein>
<name>A0ABV4FC19_BRAEL</name>
<evidence type="ECO:0000313" key="1">
    <source>
        <dbReference type="EMBL" id="MEY9320418.1"/>
    </source>
</evidence>
<comment type="caution">
    <text evidence="1">The sequence shown here is derived from an EMBL/GenBank/DDBJ whole genome shotgun (WGS) entry which is preliminary data.</text>
</comment>
<dbReference type="EMBL" id="JBGBZA010000002">
    <property type="protein sequence ID" value="MEY9320418.1"/>
    <property type="molecule type" value="Genomic_DNA"/>
</dbReference>
<organism evidence="1 2">
    <name type="scientific">Bradyrhizobium elkanii</name>
    <dbReference type="NCBI Taxonomy" id="29448"/>
    <lineage>
        <taxon>Bacteria</taxon>
        <taxon>Pseudomonadati</taxon>
        <taxon>Pseudomonadota</taxon>
        <taxon>Alphaproteobacteria</taxon>
        <taxon>Hyphomicrobiales</taxon>
        <taxon>Nitrobacteraceae</taxon>
        <taxon>Bradyrhizobium</taxon>
    </lineage>
</organism>
<dbReference type="Proteomes" id="UP001565471">
    <property type="component" value="Unassembled WGS sequence"/>
</dbReference>
<sequence>MSADPKPTPQSDLLDPATDQAIAACEGDVRAAIRALIVAKDPLEVELWQPQKDTRGVATKIRRTR</sequence>
<gene>
    <name evidence="1" type="ORF">ABIF29_007217</name>
</gene>
<proteinExistence type="predicted"/>
<reference evidence="1 2" key="1">
    <citation type="submission" date="2024-07" db="EMBL/GenBank/DDBJ databases">
        <title>Genomic Encyclopedia of Type Strains, Phase V (KMG-V): Genome sequencing to study the core and pangenomes of soil and plant-associated prokaryotes.</title>
        <authorList>
            <person name="Whitman W."/>
        </authorList>
    </citation>
    <scope>NUCLEOTIDE SEQUENCE [LARGE SCALE GENOMIC DNA]</scope>
    <source>
        <strain evidence="1 2">USDA 415</strain>
    </source>
</reference>
<evidence type="ECO:0000313" key="2">
    <source>
        <dbReference type="Proteomes" id="UP001565471"/>
    </source>
</evidence>